<accession>A0A9P4I0N8</accession>
<evidence type="ECO:0000256" key="1">
    <source>
        <dbReference type="SAM" id="SignalP"/>
    </source>
</evidence>
<proteinExistence type="predicted"/>
<dbReference type="OrthoDB" id="3922530at2759"/>
<feature type="signal peptide" evidence="1">
    <location>
        <begin position="1"/>
        <end position="23"/>
    </location>
</feature>
<gene>
    <name evidence="2" type="ORF">K490DRAFT_39617</name>
</gene>
<protein>
    <submittedName>
        <fullName evidence="2">Extracellular protein 5</fullName>
    </submittedName>
</protein>
<dbReference type="EMBL" id="ML978716">
    <property type="protein sequence ID" value="KAF2088685.1"/>
    <property type="molecule type" value="Genomic_DNA"/>
</dbReference>
<keyword evidence="3" id="KW-1185">Reference proteome</keyword>
<reference evidence="2" key="1">
    <citation type="journal article" date="2020" name="Stud. Mycol.">
        <title>101 Dothideomycetes genomes: a test case for predicting lifestyles and emergence of pathogens.</title>
        <authorList>
            <person name="Haridas S."/>
            <person name="Albert R."/>
            <person name="Binder M."/>
            <person name="Bloem J."/>
            <person name="Labutti K."/>
            <person name="Salamov A."/>
            <person name="Andreopoulos B."/>
            <person name="Baker S."/>
            <person name="Barry K."/>
            <person name="Bills G."/>
            <person name="Bluhm B."/>
            <person name="Cannon C."/>
            <person name="Castanera R."/>
            <person name="Culley D."/>
            <person name="Daum C."/>
            <person name="Ezra D."/>
            <person name="Gonzalez J."/>
            <person name="Henrissat B."/>
            <person name="Kuo A."/>
            <person name="Liang C."/>
            <person name="Lipzen A."/>
            <person name="Lutzoni F."/>
            <person name="Magnuson J."/>
            <person name="Mondo S."/>
            <person name="Nolan M."/>
            <person name="Ohm R."/>
            <person name="Pangilinan J."/>
            <person name="Park H.-J."/>
            <person name="Ramirez L."/>
            <person name="Alfaro M."/>
            <person name="Sun H."/>
            <person name="Tritt A."/>
            <person name="Yoshinaga Y."/>
            <person name="Zwiers L.-H."/>
            <person name="Turgeon B."/>
            <person name="Goodwin S."/>
            <person name="Spatafora J."/>
            <person name="Crous P."/>
            <person name="Grigoriev I."/>
        </authorList>
    </citation>
    <scope>NUCLEOTIDE SEQUENCE</scope>
    <source>
        <strain evidence="2">CBS 121410</strain>
    </source>
</reference>
<dbReference type="AlphaFoldDB" id="A0A9P4I0N8"/>
<comment type="caution">
    <text evidence="2">The sequence shown here is derived from an EMBL/GenBank/DDBJ whole genome shotgun (WGS) entry which is preliminary data.</text>
</comment>
<dbReference type="Proteomes" id="UP000799776">
    <property type="component" value="Unassembled WGS sequence"/>
</dbReference>
<sequence length="121" mass="12894">MTNQNIFPEISLAFFLFLASASARGKNKPGSFQYSCSETNCDLDSVNAWLLQACQGIGGSDLTEHGGAYSTTGDVVGGVAICLCARGQTKEHDYTISGDYPPGTATLRFNLDAPYRCQSPN</sequence>
<name>A0A9P4I0N8_9PEZI</name>
<organism evidence="2 3">
    <name type="scientific">Saccharata proteae CBS 121410</name>
    <dbReference type="NCBI Taxonomy" id="1314787"/>
    <lineage>
        <taxon>Eukaryota</taxon>
        <taxon>Fungi</taxon>
        <taxon>Dikarya</taxon>
        <taxon>Ascomycota</taxon>
        <taxon>Pezizomycotina</taxon>
        <taxon>Dothideomycetes</taxon>
        <taxon>Dothideomycetes incertae sedis</taxon>
        <taxon>Botryosphaeriales</taxon>
        <taxon>Saccharataceae</taxon>
        <taxon>Saccharata</taxon>
    </lineage>
</organism>
<feature type="chain" id="PRO_5040370189" evidence="1">
    <location>
        <begin position="24"/>
        <end position="121"/>
    </location>
</feature>
<evidence type="ECO:0000313" key="2">
    <source>
        <dbReference type="EMBL" id="KAF2088685.1"/>
    </source>
</evidence>
<evidence type="ECO:0000313" key="3">
    <source>
        <dbReference type="Proteomes" id="UP000799776"/>
    </source>
</evidence>
<keyword evidence="1" id="KW-0732">Signal</keyword>